<evidence type="ECO:0000313" key="1">
    <source>
        <dbReference type="EMBL" id="KAH9557617.1"/>
    </source>
</evidence>
<protein>
    <submittedName>
        <fullName evidence="1">Uncharacterized protein</fullName>
    </submittedName>
</protein>
<organism evidence="1 2">
    <name type="scientific">Sphagnum magellanicum</name>
    <dbReference type="NCBI Taxonomy" id="128215"/>
    <lineage>
        <taxon>Eukaryota</taxon>
        <taxon>Viridiplantae</taxon>
        <taxon>Streptophyta</taxon>
        <taxon>Embryophyta</taxon>
        <taxon>Bryophyta</taxon>
        <taxon>Sphagnophytina</taxon>
        <taxon>Sphagnopsida</taxon>
        <taxon>Sphagnales</taxon>
        <taxon>Sphagnaceae</taxon>
        <taxon>Sphagnum</taxon>
    </lineage>
</organism>
<dbReference type="EMBL" id="CM038913">
    <property type="protein sequence ID" value="KAH9557617.1"/>
    <property type="molecule type" value="Genomic_DNA"/>
</dbReference>
<sequence>MEETLAEWILANQERIPISGDLIKENVAKILDRMHPGHELFEFSNGWLEAFKLRHEIKSFCCFGESGSVDMNAINLALLGIYQLLDQYAWKDIYNMDETGLFFHMQAIWLAVPIWATDVKITTIQNYYRHCQIRTTEGHGQVAPTKEDLMDKDVINELESQITRLRYKNLMDTKSLLTYSDEDIVSYMPTIDEIIDGHLPQPKGTQADDVDEEDDNQEVVLVSTKEASNMLQSLETFWLQQNGDNAVFISSLKRMQEKVSMFMTCQMV</sequence>
<proteinExistence type="predicted"/>
<dbReference type="Proteomes" id="UP000828922">
    <property type="component" value="Linkage Group LG07"/>
</dbReference>
<accession>A0ACB8HNG6</accession>
<gene>
    <name evidence="1" type="ORF">CY35_07G093600</name>
</gene>
<reference evidence="2" key="1">
    <citation type="journal article" date="2022" name="New Phytol.">
        <title>Phylogenomic structure and speciation in an emerging model: the Sphagnum magellanicum complex (Bryophyta).</title>
        <authorList>
            <person name="Shaw A.J."/>
            <person name="Piatkowski B."/>
            <person name="Duffy A.M."/>
            <person name="Aguero B."/>
            <person name="Imwattana K."/>
            <person name="Nieto-Lugilde M."/>
            <person name="Healey A."/>
            <person name="Weston D.J."/>
            <person name="Patel M.N."/>
            <person name="Schmutz J."/>
            <person name="Grimwood J."/>
            <person name="Yavitt J.B."/>
            <person name="Hassel K."/>
            <person name="Stenoien H.K."/>
            <person name="Flatberg K.I."/>
            <person name="Bickford C.P."/>
            <person name="Hicks K.A."/>
        </authorList>
    </citation>
    <scope>NUCLEOTIDE SEQUENCE [LARGE SCALE GENOMIC DNA]</scope>
</reference>
<comment type="caution">
    <text evidence="1">The sequence shown here is derived from an EMBL/GenBank/DDBJ whole genome shotgun (WGS) entry which is preliminary data.</text>
</comment>
<evidence type="ECO:0000313" key="2">
    <source>
        <dbReference type="Proteomes" id="UP000828922"/>
    </source>
</evidence>
<name>A0ACB8HNG6_9BRYO</name>
<keyword evidence="2" id="KW-1185">Reference proteome</keyword>